<keyword evidence="8" id="KW-1185">Reference proteome</keyword>
<evidence type="ECO:0000256" key="4">
    <source>
        <dbReference type="ARBA" id="ARBA00022729"/>
    </source>
</evidence>
<dbReference type="AlphaFoldDB" id="A0A8C3YMC7"/>
<evidence type="ECO:0000256" key="6">
    <source>
        <dbReference type="SAM" id="SignalP"/>
    </source>
</evidence>
<dbReference type="SUPFAM" id="SSF54403">
    <property type="entry name" value="Cystatin/monellin"/>
    <property type="match status" value="1"/>
</dbReference>
<evidence type="ECO:0000256" key="3">
    <source>
        <dbReference type="ARBA" id="ARBA00022525"/>
    </source>
</evidence>
<name>A0A8C3YMC7_9CETA</name>
<dbReference type="Gene3D" id="3.10.450.10">
    <property type="match status" value="1"/>
</dbReference>
<dbReference type="Proteomes" id="UP000694540">
    <property type="component" value="Unplaced"/>
</dbReference>
<comment type="similarity">
    <text evidence="2">Belongs to the cathelicidin family.</text>
</comment>
<evidence type="ECO:0000313" key="8">
    <source>
        <dbReference type="Proteomes" id="UP000694540"/>
    </source>
</evidence>
<dbReference type="PANTHER" id="PTHR10206:SF4">
    <property type="entry name" value="NEUTROPHILIC GRANULE PROTEIN"/>
    <property type="match status" value="1"/>
</dbReference>
<evidence type="ECO:0000256" key="1">
    <source>
        <dbReference type="ARBA" id="ARBA00004613"/>
    </source>
</evidence>
<dbReference type="PANTHER" id="PTHR10206">
    <property type="entry name" value="CATHELICIDIN"/>
    <property type="match status" value="1"/>
</dbReference>
<sequence>MAGAWRALVLVAGLAAVASVAQCSLSYEEIVTQVLQFFNQGRPGQRLFCLLETIPPPRLNFTTNIPLNFRIKETVCFSTGLRCPRWPRRKCAFREGGAGGYSSDSTPSLGPSICRCCGPKRQKKKIMFFLLLFFFLL</sequence>
<comment type="subcellular location">
    <subcellularLocation>
        <location evidence="1">Secreted</location>
    </subcellularLocation>
</comment>
<dbReference type="GO" id="GO:0004869">
    <property type="term" value="F:cysteine-type endopeptidase inhibitor activity"/>
    <property type="evidence" value="ECO:0007669"/>
    <property type="project" value="TreeGrafter"/>
</dbReference>
<proteinExistence type="inferred from homology"/>
<reference evidence="7" key="1">
    <citation type="submission" date="2025-08" db="UniProtKB">
        <authorList>
            <consortium name="Ensembl"/>
        </authorList>
    </citation>
    <scope>IDENTIFICATION</scope>
</reference>
<evidence type="ECO:0000256" key="5">
    <source>
        <dbReference type="ARBA" id="ARBA00023157"/>
    </source>
</evidence>
<accession>A0A8C3YMC7</accession>
<feature type="chain" id="PRO_5034388515" evidence="6">
    <location>
        <begin position="24"/>
        <end position="137"/>
    </location>
</feature>
<dbReference type="InterPro" id="IPR046350">
    <property type="entry name" value="Cystatin_sf"/>
</dbReference>
<evidence type="ECO:0000313" key="7">
    <source>
        <dbReference type="Ensembl" id="ENSCWAP00000025633.1"/>
    </source>
</evidence>
<protein>
    <submittedName>
        <fullName evidence="7">Uncharacterized protein</fullName>
    </submittedName>
</protein>
<evidence type="ECO:0000256" key="2">
    <source>
        <dbReference type="ARBA" id="ARBA00005320"/>
    </source>
</evidence>
<keyword evidence="3" id="KW-0964">Secreted</keyword>
<organism evidence="7 8">
    <name type="scientific">Catagonus wagneri</name>
    <name type="common">Chacoan peccary</name>
    <dbReference type="NCBI Taxonomy" id="51154"/>
    <lineage>
        <taxon>Eukaryota</taxon>
        <taxon>Metazoa</taxon>
        <taxon>Chordata</taxon>
        <taxon>Craniata</taxon>
        <taxon>Vertebrata</taxon>
        <taxon>Euteleostomi</taxon>
        <taxon>Mammalia</taxon>
        <taxon>Eutheria</taxon>
        <taxon>Laurasiatheria</taxon>
        <taxon>Artiodactyla</taxon>
        <taxon>Suina</taxon>
        <taxon>Tayassuidae</taxon>
        <taxon>Catagonus</taxon>
    </lineage>
</organism>
<dbReference type="GO" id="GO:0006952">
    <property type="term" value="P:defense response"/>
    <property type="evidence" value="ECO:0007669"/>
    <property type="project" value="InterPro"/>
</dbReference>
<dbReference type="GeneTree" id="ENSGT00730000111701"/>
<feature type="signal peptide" evidence="6">
    <location>
        <begin position="1"/>
        <end position="23"/>
    </location>
</feature>
<reference evidence="7" key="2">
    <citation type="submission" date="2025-09" db="UniProtKB">
        <authorList>
            <consortium name="Ensembl"/>
        </authorList>
    </citation>
    <scope>IDENTIFICATION</scope>
</reference>
<dbReference type="InterPro" id="IPR001894">
    <property type="entry name" value="Cathelicidin-like"/>
</dbReference>
<dbReference type="GO" id="GO:0005615">
    <property type="term" value="C:extracellular space"/>
    <property type="evidence" value="ECO:0007669"/>
    <property type="project" value="TreeGrafter"/>
</dbReference>
<keyword evidence="4 6" id="KW-0732">Signal</keyword>
<dbReference type="Ensembl" id="ENSCWAT00000027784.1">
    <property type="protein sequence ID" value="ENSCWAP00000025633.1"/>
    <property type="gene ID" value="ENSCWAG00000019436.1"/>
</dbReference>
<dbReference type="Pfam" id="PF00666">
    <property type="entry name" value="Cathelicidins"/>
    <property type="match status" value="1"/>
</dbReference>
<keyword evidence="5" id="KW-1015">Disulfide bond</keyword>